<evidence type="ECO:0000313" key="2">
    <source>
        <dbReference type="Proteomes" id="UP001497700"/>
    </source>
</evidence>
<dbReference type="EMBL" id="MU393460">
    <property type="protein sequence ID" value="KAI4866309.1"/>
    <property type="molecule type" value="Genomic_DNA"/>
</dbReference>
<reference evidence="1 2" key="1">
    <citation type="journal article" date="2022" name="New Phytol.">
        <title>Ecological generalism drives hyperdiversity of secondary metabolite gene clusters in xylarialean endophytes.</title>
        <authorList>
            <person name="Franco M.E.E."/>
            <person name="Wisecaver J.H."/>
            <person name="Arnold A.E."/>
            <person name="Ju Y.M."/>
            <person name="Slot J.C."/>
            <person name="Ahrendt S."/>
            <person name="Moore L.P."/>
            <person name="Eastman K.E."/>
            <person name="Scott K."/>
            <person name="Konkel Z."/>
            <person name="Mondo S.J."/>
            <person name="Kuo A."/>
            <person name="Hayes R.D."/>
            <person name="Haridas S."/>
            <person name="Andreopoulos B."/>
            <person name="Riley R."/>
            <person name="LaButti K."/>
            <person name="Pangilinan J."/>
            <person name="Lipzen A."/>
            <person name="Amirebrahimi M."/>
            <person name="Yan J."/>
            <person name="Adam C."/>
            <person name="Keymanesh K."/>
            <person name="Ng V."/>
            <person name="Louie K."/>
            <person name="Northen T."/>
            <person name="Drula E."/>
            <person name="Henrissat B."/>
            <person name="Hsieh H.M."/>
            <person name="Youens-Clark K."/>
            <person name="Lutzoni F."/>
            <person name="Miadlikowska J."/>
            <person name="Eastwood D.C."/>
            <person name="Hamelin R.C."/>
            <person name="Grigoriev I.V."/>
            <person name="U'Ren J.M."/>
        </authorList>
    </citation>
    <scope>NUCLEOTIDE SEQUENCE [LARGE SCALE GENOMIC DNA]</scope>
    <source>
        <strain evidence="1 2">CBS 119005</strain>
    </source>
</reference>
<name>A0ACB9Z5F9_9PEZI</name>
<proteinExistence type="predicted"/>
<keyword evidence="2" id="KW-1185">Reference proteome</keyword>
<organism evidence="1 2">
    <name type="scientific">Hypoxylon rubiginosum</name>
    <dbReference type="NCBI Taxonomy" id="110542"/>
    <lineage>
        <taxon>Eukaryota</taxon>
        <taxon>Fungi</taxon>
        <taxon>Dikarya</taxon>
        <taxon>Ascomycota</taxon>
        <taxon>Pezizomycotina</taxon>
        <taxon>Sordariomycetes</taxon>
        <taxon>Xylariomycetidae</taxon>
        <taxon>Xylariales</taxon>
        <taxon>Hypoxylaceae</taxon>
        <taxon>Hypoxylon</taxon>
    </lineage>
</organism>
<sequence length="191" mass="21260">MSNKATKQVPTQSTRRASTPQPQSNKATKELPRTPVSKSRKHAALKGSPTGTVSPEQWDNVNRAIVQTVDLILSKNITLDGFGPDYWEMDEGLGIALVAEIRRAIKETCTLSDPKLQREISKMACDVMHEEFRFPYKGGGVWFRFKMTDLQKAIKPIVSQESDASPFVDENYNESVEDKDESGVNKADGVT</sequence>
<dbReference type="Proteomes" id="UP001497700">
    <property type="component" value="Unassembled WGS sequence"/>
</dbReference>
<gene>
    <name evidence="1" type="ORF">F4820DRAFT_469000</name>
</gene>
<evidence type="ECO:0000313" key="1">
    <source>
        <dbReference type="EMBL" id="KAI4866309.1"/>
    </source>
</evidence>
<comment type="caution">
    <text evidence="1">The sequence shown here is derived from an EMBL/GenBank/DDBJ whole genome shotgun (WGS) entry which is preliminary data.</text>
</comment>
<protein>
    <submittedName>
        <fullName evidence="1">Uncharacterized protein</fullName>
    </submittedName>
</protein>
<accession>A0ACB9Z5F9</accession>